<dbReference type="Proteomes" id="UP000006853">
    <property type="component" value="Chromosome 3"/>
</dbReference>
<keyword evidence="9" id="KW-1185">Reference proteome</keyword>
<dbReference type="InterPro" id="IPR036938">
    <property type="entry name" value="PAP2/HPO_sf"/>
</dbReference>
<dbReference type="PANTHER" id="PTHR10165:SF35">
    <property type="entry name" value="RE23632P"/>
    <property type="match status" value="1"/>
</dbReference>
<reference evidence="8 9" key="3">
    <citation type="journal article" date="2016" name="FEMS Yeast Res.">
        <title>Curation of the genome annotation of Pichia pastoris (Komagataella phaffii) CBS7435 from gene level to protein function.</title>
        <authorList>
            <person name="Valli M."/>
            <person name="Tatto N.E."/>
            <person name="Peymann A."/>
            <person name="Gruber C."/>
            <person name="Landes N."/>
            <person name="Ekker H."/>
            <person name="Thallinger G.G."/>
            <person name="Mattanovich D."/>
            <person name="Gasser B."/>
            <person name="Graf A.B."/>
        </authorList>
    </citation>
    <scope>GENOME REANNOTATION</scope>
    <source>
        <strain evidence="8 9">ATCC 76273 / CBS 7435 / CECT 11047 / NRRL Y-11430 / Wegner 21-1</strain>
    </source>
</reference>
<reference evidence="8 9" key="1">
    <citation type="journal article" date="2011" name="J. Biotechnol.">
        <title>High-quality genome sequence of Pichia pastoris CBS7435.</title>
        <authorList>
            <person name="Kuberl A."/>
            <person name="Schneider J."/>
            <person name="Thallinger G.G."/>
            <person name="Anderl I."/>
            <person name="Wibberg D."/>
            <person name="Hajek T."/>
            <person name="Jaenicke S."/>
            <person name="Brinkrolf K."/>
            <person name="Goesmann A."/>
            <person name="Szczepanowski R."/>
            <person name="Puhler A."/>
            <person name="Schwab H."/>
            <person name="Glieder A."/>
            <person name="Pichler H."/>
        </authorList>
    </citation>
    <scope>NUCLEOTIDE SEQUENCE [LARGE SCALE GENOMIC DNA]</scope>
    <source>
        <strain evidence="9">ATCC 76273 / CBS 7435 / CECT 11047 / NRRL Y-11430 / Wegner 21-1</strain>
    </source>
</reference>
<dbReference type="EMBL" id="FR839630">
    <property type="protein sequence ID" value="CCA39299.1"/>
    <property type="molecule type" value="Genomic_DNA"/>
</dbReference>
<dbReference type="SUPFAM" id="SSF48317">
    <property type="entry name" value="Acid phosphatase/Vanadium-dependent haloperoxidase"/>
    <property type="match status" value="1"/>
</dbReference>
<keyword evidence="4 6" id="KW-1133">Transmembrane helix</keyword>
<feature type="transmembrane region" description="Helical" evidence="6">
    <location>
        <begin position="201"/>
        <end position="218"/>
    </location>
</feature>
<keyword evidence="5 6" id="KW-0472">Membrane</keyword>
<comment type="subcellular location">
    <subcellularLocation>
        <location evidence="1">Membrane</location>
        <topology evidence="1">Multi-pass membrane protein</topology>
    </subcellularLocation>
</comment>
<evidence type="ECO:0000256" key="4">
    <source>
        <dbReference type="ARBA" id="ARBA00022989"/>
    </source>
</evidence>
<reference key="2">
    <citation type="submission" date="2011-04" db="EMBL/GenBank/DDBJ databases">
        <title>High-quality genome sequence of Pichia pastoris CBS 7435.</title>
        <authorList>
            <person name="Kueberl A."/>
            <person name="Schneider J."/>
            <person name="Thallinger G.G."/>
            <person name="Anderl I."/>
            <person name="Wibberg D."/>
            <person name="Hajek T."/>
            <person name="Jaenicke S."/>
            <person name="Brinkrolf K."/>
            <person name="Goesmann A."/>
            <person name="Szczepanowski R."/>
            <person name="Puehler A."/>
            <person name="Schwab H."/>
            <person name="Glieder A."/>
            <person name="Pichler H."/>
        </authorList>
    </citation>
    <scope>NUCLEOTIDE SEQUENCE</scope>
    <source>
        <strain>CBS 7435</strain>
    </source>
</reference>
<feature type="transmembrane region" description="Helical" evidence="6">
    <location>
        <begin position="175"/>
        <end position="195"/>
    </location>
</feature>
<dbReference type="HOGENOM" id="CLU_021458_6_1_1"/>
<feature type="transmembrane region" description="Helical" evidence="6">
    <location>
        <begin position="20"/>
        <end position="39"/>
    </location>
</feature>
<comment type="similarity">
    <text evidence="2">Belongs to the PA-phosphatase related phosphoesterase family.</text>
</comment>
<gene>
    <name evidence="8" type="primary">DPP1-3</name>
    <name evidence="8" type="ordered locus">PP7435_Chr3-0330</name>
</gene>
<dbReference type="PANTHER" id="PTHR10165">
    <property type="entry name" value="LIPID PHOSPHATE PHOSPHATASE"/>
    <property type="match status" value="1"/>
</dbReference>
<evidence type="ECO:0000256" key="5">
    <source>
        <dbReference type="ARBA" id="ARBA00023136"/>
    </source>
</evidence>
<organism evidence="8 9">
    <name type="scientific">Komagataella phaffii (strain ATCC 76273 / CBS 7435 / CECT 11047 / NRRL Y-11430 / Wegner 21-1)</name>
    <name type="common">Yeast</name>
    <name type="synonym">Pichia pastoris</name>
    <dbReference type="NCBI Taxonomy" id="981350"/>
    <lineage>
        <taxon>Eukaryota</taxon>
        <taxon>Fungi</taxon>
        <taxon>Dikarya</taxon>
        <taxon>Ascomycota</taxon>
        <taxon>Saccharomycotina</taxon>
        <taxon>Pichiomycetes</taxon>
        <taxon>Pichiales</taxon>
        <taxon>Pichiaceae</taxon>
        <taxon>Komagataella</taxon>
    </lineage>
</organism>
<dbReference type="GO" id="GO:0006644">
    <property type="term" value="P:phospholipid metabolic process"/>
    <property type="evidence" value="ECO:0007669"/>
    <property type="project" value="InterPro"/>
</dbReference>
<dbReference type="Pfam" id="PF01569">
    <property type="entry name" value="PAP2"/>
    <property type="match status" value="1"/>
</dbReference>
<dbReference type="CDD" id="cd03390">
    <property type="entry name" value="PAP2_containing_1_like"/>
    <property type="match status" value="1"/>
</dbReference>
<evidence type="ECO:0000313" key="9">
    <source>
        <dbReference type="Proteomes" id="UP000006853"/>
    </source>
</evidence>
<sequence>MNRATLNLENVPYYNFLRKWKVPDLIMIAVLFGVNIILWNSAPYERQFSINDLTISHPFAEHERVTTHQLFNISFGLPLVAIFFFGLLLTDSPHKIYVTYLSLVGFLVSFYTNLTITDILKNWIGRCRPDFLARCIPSPDALPDVLYFAKDICTNDNWELIQEGFRTTPSGHSSIAFSTLFYLTLFLSGQFFIGHKDVGTWRHYIAGLPTLGAAYIAISRTADYRHHFIDVILGSLLGTLVAWWSYRRYYPSIYSEKSYIPYNLEDEDPCYEPADGGCQV</sequence>
<keyword evidence="3 6" id="KW-0812">Transmembrane</keyword>
<feature type="transmembrane region" description="Helical" evidence="6">
    <location>
        <begin position="70"/>
        <end position="90"/>
    </location>
</feature>
<evidence type="ECO:0000256" key="3">
    <source>
        <dbReference type="ARBA" id="ARBA00022692"/>
    </source>
</evidence>
<dbReference type="SMART" id="SM00014">
    <property type="entry name" value="acidPPc"/>
    <property type="match status" value="1"/>
</dbReference>
<dbReference type="InterPro" id="IPR043216">
    <property type="entry name" value="PAP-like"/>
</dbReference>
<dbReference type="AlphaFoldDB" id="F2QV71"/>
<dbReference type="GO" id="GO:0046839">
    <property type="term" value="P:phospholipid dephosphorylation"/>
    <property type="evidence" value="ECO:0007669"/>
    <property type="project" value="TreeGrafter"/>
</dbReference>
<dbReference type="Gene3D" id="1.20.144.10">
    <property type="entry name" value="Phosphatidic acid phosphatase type 2/haloperoxidase"/>
    <property type="match status" value="1"/>
</dbReference>
<evidence type="ECO:0000256" key="2">
    <source>
        <dbReference type="ARBA" id="ARBA00008816"/>
    </source>
</evidence>
<protein>
    <submittedName>
        <fullName evidence="8">Diacylglycerol pyrophosphate (DGPP) phosphatase</fullName>
    </submittedName>
</protein>
<dbReference type="InterPro" id="IPR000326">
    <property type="entry name" value="PAP2/HPO"/>
</dbReference>
<feature type="domain" description="Phosphatidic acid phosphatase type 2/haloperoxidase" evidence="7">
    <location>
        <begin position="104"/>
        <end position="246"/>
    </location>
</feature>
<name>F2QV71_KOMPC</name>
<feature type="transmembrane region" description="Helical" evidence="6">
    <location>
        <begin position="96"/>
        <end position="116"/>
    </location>
</feature>
<evidence type="ECO:0000256" key="6">
    <source>
        <dbReference type="SAM" id="Phobius"/>
    </source>
</evidence>
<evidence type="ECO:0000256" key="1">
    <source>
        <dbReference type="ARBA" id="ARBA00004141"/>
    </source>
</evidence>
<accession>F2QV71</accession>
<dbReference type="GO" id="GO:0016020">
    <property type="term" value="C:membrane"/>
    <property type="evidence" value="ECO:0007669"/>
    <property type="project" value="UniProtKB-SubCell"/>
</dbReference>
<evidence type="ECO:0000259" key="7">
    <source>
        <dbReference type="SMART" id="SM00014"/>
    </source>
</evidence>
<dbReference type="GO" id="GO:0008195">
    <property type="term" value="F:phosphatidate phosphatase activity"/>
    <property type="evidence" value="ECO:0007669"/>
    <property type="project" value="TreeGrafter"/>
</dbReference>
<feature type="transmembrane region" description="Helical" evidence="6">
    <location>
        <begin position="227"/>
        <end position="246"/>
    </location>
</feature>
<evidence type="ECO:0000313" key="8">
    <source>
        <dbReference type="EMBL" id="CCA39299.1"/>
    </source>
</evidence>
<proteinExistence type="inferred from homology"/>